<dbReference type="InterPro" id="IPR047111">
    <property type="entry name" value="YbaP-like"/>
</dbReference>
<feature type="chain" id="PRO_5045605396" evidence="1">
    <location>
        <begin position="23"/>
        <end position="329"/>
    </location>
</feature>
<dbReference type="PANTHER" id="PTHR40590">
    <property type="entry name" value="CYTOPLASMIC PROTEIN-RELATED"/>
    <property type="match status" value="1"/>
</dbReference>
<proteinExistence type="predicted"/>
<evidence type="ECO:0000256" key="1">
    <source>
        <dbReference type="SAM" id="SignalP"/>
    </source>
</evidence>
<keyword evidence="3" id="KW-1185">Reference proteome</keyword>
<accession>A0ABS8YT54</accession>
<gene>
    <name evidence="2" type="ORF">LZA78_06075</name>
</gene>
<dbReference type="CDD" id="cd14789">
    <property type="entry name" value="Tiki"/>
    <property type="match status" value="1"/>
</dbReference>
<dbReference type="InterPro" id="IPR002816">
    <property type="entry name" value="TraB/PrgY/GumN_fam"/>
</dbReference>
<comment type="caution">
    <text evidence="2">The sequence shown here is derived from an EMBL/GenBank/DDBJ whole genome shotgun (WGS) entry which is preliminary data.</text>
</comment>
<dbReference type="PANTHER" id="PTHR40590:SF1">
    <property type="entry name" value="CYTOPLASMIC PROTEIN"/>
    <property type="match status" value="1"/>
</dbReference>
<evidence type="ECO:0000313" key="2">
    <source>
        <dbReference type="EMBL" id="MCE5973042.1"/>
    </source>
</evidence>
<reference evidence="2 3" key="1">
    <citation type="submission" date="2021-12" db="EMBL/GenBank/DDBJ databases">
        <title>Sinirhodobacter sp. WL0062 is a bacterium isolated from seawater.</title>
        <authorList>
            <person name="Wang L."/>
            <person name="He W."/>
            <person name="Zhang D.-F."/>
        </authorList>
    </citation>
    <scope>NUCLEOTIDE SEQUENCE [LARGE SCALE GENOMIC DNA]</scope>
    <source>
        <strain evidence="2 3">WL0062</strain>
    </source>
</reference>
<organism evidence="2 3">
    <name type="scientific">Rhodobacter flavimaris</name>
    <dbReference type="NCBI Taxonomy" id="2907145"/>
    <lineage>
        <taxon>Bacteria</taxon>
        <taxon>Pseudomonadati</taxon>
        <taxon>Pseudomonadota</taxon>
        <taxon>Alphaproteobacteria</taxon>
        <taxon>Rhodobacterales</taxon>
        <taxon>Rhodobacter group</taxon>
        <taxon>Rhodobacter</taxon>
    </lineage>
</organism>
<protein>
    <submittedName>
        <fullName evidence="2">TraB/GumN family protein</fullName>
    </submittedName>
</protein>
<feature type="signal peptide" evidence="1">
    <location>
        <begin position="1"/>
        <end position="22"/>
    </location>
</feature>
<evidence type="ECO:0000313" key="3">
    <source>
        <dbReference type="Proteomes" id="UP001521181"/>
    </source>
</evidence>
<dbReference type="Pfam" id="PF01963">
    <property type="entry name" value="TraB_PrgY_gumN"/>
    <property type="match status" value="1"/>
</dbReference>
<dbReference type="RefSeq" id="WP_233676036.1">
    <property type="nucleotide sequence ID" value="NZ_JAJUOS010000003.1"/>
</dbReference>
<dbReference type="EMBL" id="JAJUOS010000003">
    <property type="protein sequence ID" value="MCE5973042.1"/>
    <property type="molecule type" value="Genomic_DNA"/>
</dbReference>
<name>A0ABS8YT54_9RHOB</name>
<keyword evidence="1" id="KW-0732">Signal</keyword>
<sequence length="329" mass="35585">MRSLGLFAFVVSTFCAGASVQAACTGQDLFAALPEARQEALREAAHAAPHAQGLLFRATRGDEVVTLLGTYHLPDPRHEPLLAEVRPALDTASALLVEAGPAEEEALQAEMVRNPMLMFSDGPTLPEVLPEELWQEVMALGSSRGVPSVLLAKMRPAFLATTLAMPPCATADIAAGNLGLDKQLIAEADARNVPVQALEPFDTIFRVFEQIPDSETEDLLRSAVIGAEQADDTAVTLGELYFAREPRLVWEFSRELSLQGGMSAETVSRQLEMSERLLITQRNQNWVPVIEEALAKGPVIAAVGAMHLSGEEGVLHLLEQRGFTVERLD</sequence>
<dbReference type="Proteomes" id="UP001521181">
    <property type="component" value="Unassembled WGS sequence"/>
</dbReference>